<dbReference type="FunFam" id="1.25.40.10:FF:000196">
    <property type="entry name" value="Pentatricopeptide repeat-containing protein At4g14850"/>
    <property type="match status" value="1"/>
</dbReference>
<dbReference type="NCBIfam" id="TIGR00756">
    <property type="entry name" value="PPR"/>
    <property type="match status" value="4"/>
</dbReference>
<protein>
    <recommendedName>
        <fullName evidence="6">Pentatricopeptide repeat-containing protein</fullName>
    </recommendedName>
</protein>
<dbReference type="Pfam" id="PF13041">
    <property type="entry name" value="PPR_2"/>
    <property type="match status" value="2"/>
</dbReference>
<proteinExistence type="inferred from homology"/>
<dbReference type="FunFam" id="1.25.40.10:FF:000285">
    <property type="entry name" value="Pentatricopeptide repeat-containing protein, chloroplastic"/>
    <property type="match status" value="1"/>
</dbReference>
<gene>
    <name evidence="4" type="ORF">ZIOFF_036720</name>
</gene>
<dbReference type="Pfam" id="PF01535">
    <property type="entry name" value="PPR"/>
    <property type="match status" value="5"/>
</dbReference>
<feature type="repeat" description="PPR" evidence="3">
    <location>
        <begin position="142"/>
        <end position="172"/>
    </location>
</feature>
<dbReference type="InterPro" id="IPR046848">
    <property type="entry name" value="E_motif"/>
</dbReference>
<dbReference type="PANTHER" id="PTHR47926:SF448">
    <property type="entry name" value="PENTACOTRIPEPTIDE-REPEAT REGION OF PRORP DOMAIN-CONTAINING PROTEIN"/>
    <property type="match status" value="1"/>
</dbReference>
<evidence type="ECO:0008006" key="6">
    <source>
        <dbReference type="Google" id="ProtNLM"/>
    </source>
</evidence>
<feature type="repeat" description="PPR" evidence="3">
    <location>
        <begin position="41"/>
        <end position="75"/>
    </location>
</feature>
<dbReference type="EMBL" id="JACMSC010000010">
    <property type="protein sequence ID" value="KAG6504387.1"/>
    <property type="molecule type" value="Genomic_DNA"/>
</dbReference>
<dbReference type="InterPro" id="IPR046960">
    <property type="entry name" value="PPR_At4g14850-like_plant"/>
</dbReference>
<dbReference type="Proteomes" id="UP000734854">
    <property type="component" value="Unassembled WGS sequence"/>
</dbReference>
<dbReference type="Pfam" id="PF20431">
    <property type="entry name" value="E_motif"/>
    <property type="match status" value="1"/>
</dbReference>
<keyword evidence="5" id="KW-1185">Reference proteome</keyword>
<organism evidence="4 5">
    <name type="scientific">Zingiber officinale</name>
    <name type="common">Ginger</name>
    <name type="synonym">Amomum zingiber</name>
    <dbReference type="NCBI Taxonomy" id="94328"/>
    <lineage>
        <taxon>Eukaryota</taxon>
        <taxon>Viridiplantae</taxon>
        <taxon>Streptophyta</taxon>
        <taxon>Embryophyta</taxon>
        <taxon>Tracheophyta</taxon>
        <taxon>Spermatophyta</taxon>
        <taxon>Magnoliopsida</taxon>
        <taxon>Liliopsida</taxon>
        <taxon>Zingiberales</taxon>
        <taxon>Zingiberaceae</taxon>
        <taxon>Zingiber</taxon>
    </lineage>
</organism>
<dbReference type="Gene3D" id="1.25.40.10">
    <property type="entry name" value="Tetratricopeptide repeat domain"/>
    <property type="match status" value="4"/>
</dbReference>
<reference evidence="4 5" key="1">
    <citation type="submission" date="2020-08" db="EMBL/GenBank/DDBJ databases">
        <title>Plant Genome Project.</title>
        <authorList>
            <person name="Zhang R.-G."/>
        </authorList>
    </citation>
    <scope>NUCLEOTIDE SEQUENCE [LARGE SCALE GENOMIC DNA]</scope>
    <source>
        <tissue evidence="4">Rhizome</tissue>
    </source>
</reference>
<dbReference type="GO" id="GO:0003723">
    <property type="term" value="F:RNA binding"/>
    <property type="evidence" value="ECO:0007669"/>
    <property type="project" value="InterPro"/>
</dbReference>
<evidence type="ECO:0000313" key="5">
    <source>
        <dbReference type="Proteomes" id="UP000734854"/>
    </source>
</evidence>
<dbReference type="PROSITE" id="PS51375">
    <property type="entry name" value="PPR"/>
    <property type="match status" value="3"/>
</dbReference>
<evidence type="ECO:0000256" key="3">
    <source>
        <dbReference type="PROSITE-ProRule" id="PRU00708"/>
    </source>
</evidence>
<evidence type="ECO:0000256" key="1">
    <source>
        <dbReference type="ARBA" id="ARBA00022737"/>
    </source>
</evidence>
<dbReference type="GO" id="GO:0009451">
    <property type="term" value="P:RNA modification"/>
    <property type="evidence" value="ECO:0007669"/>
    <property type="project" value="InterPro"/>
</dbReference>
<keyword evidence="1" id="KW-0677">Repeat</keyword>
<dbReference type="InterPro" id="IPR002885">
    <property type="entry name" value="PPR_rpt"/>
</dbReference>
<feature type="repeat" description="PPR" evidence="3">
    <location>
        <begin position="343"/>
        <end position="377"/>
    </location>
</feature>
<dbReference type="FunFam" id="1.25.40.10:FF:000090">
    <property type="entry name" value="Pentatricopeptide repeat-containing protein, chloroplastic"/>
    <property type="match status" value="1"/>
</dbReference>
<dbReference type="PANTHER" id="PTHR47926">
    <property type="entry name" value="PENTATRICOPEPTIDE REPEAT-CONTAINING PROTEIN"/>
    <property type="match status" value="1"/>
</dbReference>
<evidence type="ECO:0000313" key="4">
    <source>
        <dbReference type="EMBL" id="KAG6504387.1"/>
    </source>
</evidence>
<comment type="similarity">
    <text evidence="2">Belongs to the PPR family. PCMP-E subfamily.</text>
</comment>
<dbReference type="InterPro" id="IPR011990">
    <property type="entry name" value="TPR-like_helical_dom_sf"/>
</dbReference>
<accession>A0A8J5L3N1</accession>
<comment type="caution">
    <text evidence="4">The sequence shown here is derived from an EMBL/GenBank/DDBJ whole genome shotgun (WGS) entry which is preliminary data.</text>
</comment>
<evidence type="ECO:0000256" key="2">
    <source>
        <dbReference type="ARBA" id="ARBA00061659"/>
    </source>
</evidence>
<dbReference type="AlphaFoldDB" id="A0A8J5L3N1"/>
<sequence length="572" mass="62881">MGYGLMATASLSEATTLIKRLCRQCSFALARRVFDEMPERDVVAWTSMISGYASNGLPRDAFSTFCCMVSSGVLPNRYTVSSVLTACRGLQSPSAGAAVHGIAVRRGISDGSYVENALLDLYASCGYIADAELVFEEMTDRTVVSWTSMITCYARSGNARNGILLFKRMIHEIPESNAFPFSITIHASGSIGCIKLGRQLHALVVKAGHDSSLPVANSLLDMYSRCLILSEACQFFGEMPQKDLISWNAMIASLERSNSHEALLLFLEMGSQDLQPNNFTFCSVMAACANLAILSTGQQVHACIIRRGYPEKLQVANAVIDMYAKCGTVADSRKVFDELTTKDLVTWTSLLIGYGMNSCGNEAIKLFDEMTSSGFQPDFVLFLGIITACSHAGLVDHGLRYFSLMSSEYNVPPTKEVYGCVVDLLGRAGRVTEAHELIKTMSFEPDEKIWGALLGACQIHKNAELGRLAAQKILDMKPNDTKTYISLSSIHAAGNAWEDFAEARRSLREKGYKKDVGISSIEVGNEIFSFVACDRSNPYVIFVFGVLEELAQHMNQDKFELDLMLHDFTDIR</sequence>
<name>A0A8J5L3N1_ZINOF</name>